<evidence type="ECO:0000256" key="7">
    <source>
        <dbReference type="RuleBase" id="RU363059"/>
    </source>
</evidence>
<name>I7JDA8_BABMR</name>
<comment type="similarity">
    <text evidence="2 7">Belongs to the derlin family.</text>
</comment>
<feature type="chain" id="PRO_5003711212" description="Derlin" evidence="8">
    <location>
        <begin position="19"/>
        <end position="318"/>
    </location>
</feature>
<dbReference type="Pfam" id="PF04511">
    <property type="entry name" value="DER1"/>
    <property type="match status" value="2"/>
</dbReference>
<proteinExistence type="inferred from homology"/>
<keyword evidence="8" id="KW-0732">Signal</keyword>
<dbReference type="PANTHER" id="PTHR11009">
    <property type="entry name" value="DER1-LIKE PROTEIN, DERLIN"/>
    <property type="match status" value="1"/>
</dbReference>
<dbReference type="InterPro" id="IPR007599">
    <property type="entry name" value="DER1"/>
</dbReference>
<keyword evidence="6 7" id="KW-0472">Membrane</keyword>
<keyword evidence="10" id="KW-1185">Reference proteome</keyword>
<evidence type="ECO:0000256" key="1">
    <source>
        <dbReference type="ARBA" id="ARBA00004477"/>
    </source>
</evidence>
<evidence type="ECO:0000256" key="8">
    <source>
        <dbReference type="SAM" id="SignalP"/>
    </source>
</evidence>
<dbReference type="GeneID" id="24426137"/>
<evidence type="ECO:0000313" key="9">
    <source>
        <dbReference type="EMBL" id="CCF75685.1"/>
    </source>
</evidence>
<dbReference type="KEGG" id="bmic:BmR1_04g07462"/>
<evidence type="ECO:0000256" key="2">
    <source>
        <dbReference type="ARBA" id="ARBA00008917"/>
    </source>
</evidence>
<dbReference type="SUPFAM" id="SSF144091">
    <property type="entry name" value="Rhomboid-like"/>
    <property type="match status" value="1"/>
</dbReference>
<protein>
    <recommendedName>
        <fullName evidence="7">Derlin</fullName>
    </recommendedName>
</protein>
<comment type="function">
    <text evidence="7">May be involved in the degradation of misfolded endoplasmic reticulum (ER) luminal proteins.</text>
</comment>
<evidence type="ECO:0000256" key="3">
    <source>
        <dbReference type="ARBA" id="ARBA00022692"/>
    </source>
</evidence>
<gene>
    <name evidence="9" type="ORF">BmR1_04g07462</name>
</gene>
<keyword evidence="4 7" id="KW-0256">Endoplasmic reticulum</keyword>
<keyword evidence="5 7" id="KW-1133">Transmembrane helix</keyword>
<feature type="signal peptide" evidence="8">
    <location>
        <begin position="1"/>
        <end position="18"/>
    </location>
</feature>
<dbReference type="Proteomes" id="UP000002899">
    <property type="component" value="Chromosome IV"/>
</dbReference>
<accession>I7JDA8</accession>
<dbReference type="OrthoDB" id="1716531at2759"/>
<dbReference type="AlphaFoldDB" id="I7JDA8"/>
<organism evidence="9 10">
    <name type="scientific">Babesia microti (strain RI)</name>
    <dbReference type="NCBI Taxonomy" id="1133968"/>
    <lineage>
        <taxon>Eukaryota</taxon>
        <taxon>Sar</taxon>
        <taxon>Alveolata</taxon>
        <taxon>Apicomplexa</taxon>
        <taxon>Aconoidasida</taxon>
        <taxon>Piroplasmida</taxon>
        <taxon>Babesiidae</taxon>
        <taxon>Babesia</taxon>
    </lineage>
</organism>
<evidence type="ECO:0000313" key="10">
    <source>
        <dbReference type="Proteomes" id="UP000002899"/>
    </source>
</evidence>
<reference evidence="9 10" key="1">
    <citation type="journal article" date="2012" name="Nucleic Acids Res.">
        <title>Sequencing of the smallest Apicomplexan genome from the human pathogen Babesia microti.</title>
        <authorList>
            <person name="Cornillot E."/>
            <person name="Hadj-Kaddour K."/>
            <person name="Dassouli A."/>
            <person name="Noel B."/>
            <person name="Ranwez V."/>
            <person name="Vacherie B."/>
            <person name="Augagneur Y."/>
            <person name="Bres V."/>
            <person name="Duclos A."/>
            <person name="Randazzo S."/>
            <person name="Carcy B."/>
            <person name="Debierre-Grockiego F."/>
            <person name="Delbecq S."/>
            <person name="Moubri-Menage K."/>
            <person name="Shams-Eldin H."/>
            <person name="Usmani-Brown S."/>
            <person name="Bringaud F."/>
            <person name="Wincker P."/>
            <person name="Vivares C.P."/>
            <person name="Schwarz R.T."/>
            <person name="Schetters T.P."/>
            <person name="Krause P.J."/>
            <person name="Gorenflot A."/>
            <person name="Berry V."/>
            <person name="Barbe V."/>
            <person name="Ben Mamoun C."/>
        </authorList>
    </citation>
    <scope>NUCLEOTIDE SEQUENCE [LARGE SCALE GENOMIC DNA]</scope>
    <source>
        <strain evidence="9 10">RI</strain>
    </source>
</reference>
<keyword evidence="3 7" id="KW-0812">Transmembrane</keyword>
<dbReference type="VEuPathDB" id="PiroplasmaDB:BmR1_04g07462"/>
<comment type="subcellular location">
    <subcellularLocation>
        <location evidence="1 7">Endoplasmic reticulum membrane</location>
        <topology evidence="1 7">Multi-pass membrane protein</topology>
    </subcellularLocation>
</comment>
<reference evidence="9 10" key="3">
    <citation type="journal article" date="2016" name="Sci. Rep.">
        <title>Genome-wide diversity and gene expression profiling of Babesia microti isolates identify polymorphic genes that mediate host-pathogen interactions.</title>
        <authorList>
            <person name="Silva J.C."/>
            <person name="Cornillot E."/>
            <person name="McCracken C."/>
            <person name="Usmani-Brown S."/>
            <person name="Dwivedi A."/>
            <person name="Ifeonu O.O."/>
            <person name="Crabtree J."/>
            <person name="Gotia H.T."/>
            <person name="Virji A.Z."/>
            <person name="Reynes C."/>
            <person name="Colinge J."/>
            <person name="Kumar V."/>
            <person name="Lawres L."/>
            <person name="Pazzi J.E."/>
            <person name="Pablo J.V."/>
            <person name="Hung C."/>
            <person name="Brancato J."/>
            <person name="Kumari P."/>
            <person name="Orvis J."/>
            <person name="Tretina K."/>
            <person name="Chibucos M."/>
            <person name="Ott S."/>
            <person name="Sadzewicz L."/>
            <person name="Sengamalay N."/>
            <person name="Shetty A.C."/>
            <person name="Su Q."/>
            <person name="Tallon L."/>
            <person name="Fraser C.M."/>
            <person name="Frutos R."/>
            <person name="Molina D.M."/>
            <person name="Krause P.J."/>
            <person name="Ben Mamoun C."/>
        </authorList>
    </citation>
    <scope>NUCLEOTIDE SEQUENCE [LARGE SCALE GENOMIC DNA]</scope>
    <source>
        <strain evidence="9 10">RI</strain>
    </source>
</reference>
<reference evidence="9 10" key="2">
    <citation type="journal article" date="2013" name="PLoS ONE">
        <title>Whole genome mapping and re-organization of the nuclear and mitochondrial genomes of Babesia microti isolates.</title>
        <authorList>
            <person name="Cornillot E."/>
            <person name="Dassouli A."/>
            <person name="Garg A."/>
            <person name="Pachikara N."/>
            <person name="Randazzo S."/>
            <person name="Depoix D."/>
            <person name="Carcy B."/>
            <person name="Delbecq S."/>
            <person name="Frutos R."/>
            <person name="Silva J.C."/>
            <person name="Sutton R."/>
            <person name="Krause P.J."/>
            <person name="Mamoun C.B."/>
        </authorList>
    </citation>
    <scope>NUCLEOTIDE SEQUENCE [LARGE SCALE GENOMIC DNA]</scope>
    <source>
        <strain evidence="9 10">RI</strain>
    </source>
</reference>
<feature type="transmembrane region" description="Helical" evidence="7">
    <location>
        <begin position="176"/>
        <end position="199"/>
    </location>
</feature>
<evidence type="ECO:0000256" key="6">
    <source>
        <dbReference type="ARBA" id="ARBA00023136"/>
    </source>
</evidence>
<evidence type="ECO:0000256" key="4">
    <source>
        <dbReference type="ARBA" id="ARBA00022824"/>
    </source>
</evidence>
<comment type="caution">
    <text evidence="7">Lacks conserved residue(s) required for the propagation of feature annotation.</text>
</comment>
<dbReference type="GO" id="GO:0005789">
    <property type="term" value="C:endoplasmic reticulum membrane"/>
    <property type="evidence" value="ECO:0007669"/>
    <property type="project" value="UniProtKB-SubCell"/>
</dbReference>
<feature type="transmembrane region" description="Helical" evidence="7">
    <location>
        <begin position="138"/>
        <end position="156"/>
    </location>
</feature>
<sequence>MRFLFLISVVHFLTRAEALSTLPTGRTSTFPLCALTPRKPGNLKLFDDGLLSSISKVINDSKNKFNNFVNIHEHSAVGRFLSPIFRIPPLTLSYIAASTLISLVTQFDSESSDISPMIKFDANKILKQYQLWRLVTPYLYFGPLFMPHLFMCHYLATYMGSLESDHKLAPAKFVEFLLFGITSLSGIALIHDVAARSIFDHYMRKNLRNRDYLKHLASYESRKRQHIYTNLAYYLSNYMLYYWSRLNEGTSVNCYNLFTVKAEYIPYVFILQNYLLYKEISPYDPIAIALGYIYFSTLAKRPPIKLLATILPGDKSKQ</sequence>
<dbReference type="EMBL" id="LN871599">
    <property type="protein sequence ID" value="CCF75685.1"/>
    <property type="molecule type" value="Genomic_DNA"/>
</dbReference>
<dbReference type="RefSeq" id="XP_012650093.1">
    <property type="nucleotide sequence ID" value="XM_012794639.1"/>
</dbReference>
<dbReference type="InterPro" id="IPR035952">
    <property type="entry name" value="Rhomboid-like_sf"/>
</dbReference>
<dbReference type="GO" id="GO:0006950">
    <property type="term" value="P:response to stress"/>
    <property type="evidence" value="ECO:0007669"/>
    <property type="project" value="UniProtKB-ARBA"/>
</dbReference>
<evidence type="ECO:0000256" key="5">
    <source>
        <dbReference type="ARBA" id="ARBA00022989"/>
    </source>
</evidence>